<dbReference type="PANTHER" id="PTHR23135:SF7">
    <property type="entry name" value="LIPID II ISOGLUTAMINYL SYNTHASE (GLUTAMINE-HYDROLYZING) SUBUNIT MURT"/>
    <property type="match status" value="1"/>
</dbReference>
<evidence type="ECO:0000256" key="1">
    <source>
        <dbReference type="HAMAP-Rule" id="MF_02214"/>
    </source>
</evidence>
<feature type="domain" description="Mur ligase central" evidence="2">
    <location>
        <begin position="55"/>
        <end position="269"/>
    </location>
</feature>
<comment type="function">
    <text evidence="1">The lipid II isoglutaminyl synthase complex catalyzes the formation of alpha-D-isoglutamine in the cell wall lipid II stem peptide. The MurT subunit catalyzes the ATP-dependent amidation of D-glutamate residue of lipid II, converting it to an isoglutamine residue.</text>
</comment>
<evidence type="ECO:0000313" key="5">
    <source>
        <dbReference type="Proteomes" id="UP000229570"/>
    </source>
</evidence>
<keyword evidence="1" id="KW-0573">Peptidoglycan synthesis</keyword>
<keyword evidence="1" id="KW-0479">Metal-binding</keyword>
<dbReference type="GO" id="GO:0009252">
    <property type="term" value="P:peptidoglycan biosynthetic process"/>
    <property type="evidence" value="ECO:0007669"/>
    <property type="project" value="UniProtKB-UniRule"/>
</dbReference>
<comment type="catalytic activity">
    <reaction evidence="1">
        <text>beta-D-GlcNAc-(1-&gt;4)-Mur2Ac(oyl-L-Ala-gamma-D-Glu-L-Lys-D-Ala-D-Ala)-di-trans,octa-cis-undecaprenyl diphosphate + ATP = beta-D-GlcNAc-(1-&gt;4)-Mur2Ac(oyl-L-Ala-gamma-D-O-P-Glu-L-Lys-D-Ala-D-Ala)-di-trans,octa-cis-undecaprenyl diphosphate + ADP</text>
        <dbReference type="Rhea" id="RHEA:59488"/>
        <dbReference type="ChEBI" id="CHEBI:30616"/>
        <dbReference type="ChEBI" id="CHEBI:60033"/>
        <dbReference type="ChEBI" id="CHEBI:143132"/>
        <dbReference type="ChEBI" id="CHEBI:456216"/>
    </reaction>
</comment>
<accession>A0A2H0KMN1</accession>
<comment type="catalytic activity">
    <reaction evidence="1">
        <text>beta-D-GlcNAc-(1-&gt;4)-Mur2Ac(oyl-L-Ala-gamma-D-Glu-L-Lys-D-Ala-D-Ala)-di-trans,octa-cis-undecaprenyl diphosphate + L-glutamine + ATP + H2O = beta-D-GlcNAc-(1-&gt;4)-Mur2Ac(oyl-L-Ala-D-isoglutaminyl-L-Lys-D-Ala-D-Ala)-di-trans,octa-cis-undecaprenyl diphosphate + L-glutamate + ADP + phosphate + H(+)</text>
        <dbReference type="Rhea" id="RHEA:57928"/>
        <dbReference type="ChEBI" id="CHEBI:15377"/>
        <dbReference type="ChEBI" id="CHEBI:15378"/>
        <dbReference type="ChEBI" id="CHEBI:29985"/>
        <dbReference type="ChEBI" id="CHEBI:30616"/>
        <dbReference type="ChEBI" id="CHEBI:43474"/>
        <dbReference type="ChEBI" id="CHEBI:58359"/>
        <dbReference type="ChEBI" id="CHEBI:60033"/>
        <dbReference type="ChEBI" id="CHEBI:62233"/>
        <dbReference type="ChEBI" id="CHEBI:456216"/>
        <dbReference type="EC" id="6.3.5.13"/>
    </reaction>
</comment>
<feature type="domain" description="Lipid II isoglutaminyl synthase (glutamine-hydrolyzing) subunit MurT C-terminal" evidence="3">
    <location>
        <begin position="309"/>
        <end position="422"/>
    </location>
</feature>
<feature type="binding site" evidence="1">
    <location>
        <position position="233"/>
    </location>
    <ligand>
        <name>Zn(2+)</name>
        <dbReference type="ChEBI" id="CHEBI:29105"/>
    </ligand>
</feature>
<organism evidence="4 5">
    <name type="scientific">Candidatus Roizmanbacteria bacterium CG11_big_fil_rev_8_21_14_0_20_35_14</name>
    <dbReference type="NCBI Taxonomy" id="1974855"/>
    <lineage>
        <taxon>Bacteria</taxon>
        <taxon>Candidatus Roizmaniibacteriota</taxon>
    </lineage>
</organism>
<feature type="binding site" evidence="1">
    <location>
        <position position="211"/>
    </location>
    <ligand>
        <name>Zn(2+)</name>
        <dbReference type="ChEBI" id="CHEBI:29105"/>
    </ligand>
</feature>
<evidence type="ECO:0000313" key="4">
    <source>
        <dbReference type="EMBL" id="PIQ72505.1"/>
    </source>
</evidence>
<dbReference type="GO" id="GO:0008360">
    <property type="term" value="P:regulation of cell shape"/>
    <property type="evidence" value="ECO:0007669"/>
    <property type="project" value="UniProtKB-KW"/>
</dbReference>
<dbReference type="GO" id="GO:0005524">
    <property type="term" value="F:ATP binding"/>
    <property type="evidence" value="ECO:0007669"/>
    <property type="project" value="UniProtKB-UniRule"/>
</dbReference>
<evidence type="ECO:0000259" key="2">
    <source>
        <dbReference type="Pfam" id="PF08245"/>
    </source>
</evidence>
<gene>
    <name evidence="1" type="primary">murT</name>
    <name evidence="4" type="ORF">COV86_02675</name>
</gene>
<feature type="binding site" evidence="1">
    <location>
        <position position="236"/>
    </location>
    <ligand>
        <name>Zn(2+)</name>
        <dbReference type="ChEBI" id="CHEBI:29105"/>
    </ligand>
</feature>
<dbReference type="PANTHER" id="PTHR23135">
    <property type="entry name" value="MUR LIGASE FAMILY MEMBER"/>
    <property type="match status" value="1"/>
</dbReference>
<dbReference type="InterPro" id="IPR013564">
    <property type="entry name" value="MurT_C"/>
</dbReference>
<dbReference type="UniPathway" id="UPA00219"/>
<dbReference type="AlphaFoldDB" id="A0A2H0KMN1"/>
<comment type="similarity">
    <text evidence="1">Belongs to the MurCDEF family. MurT subfamily.</text>
</comment>
<dbReference type="Pfam" id="PF08353">
    <property type="entry name" value="MurT_C"/>
    <property type="match status" value="1"/>
</dbReference>
<keyword evidence="1" id="KW-0961">Cell wall biogenesis/degradation</keyword>
<dbReference type="Proteomes" id="UP000229570">
    <property type="component" value="Unassembled WGS sequence"/>
</dbReference>
<dbReference type="EC" id="6.3.5.13" evidence="1"/>
<comment type="subunit">
    <text evidence="1">Forms a heterodimer with GatD.</text>
</comment>
<keyword evidence="1" id="KW-0067">ATP-binding</keyword>
<sequence length="436" mass="50043">MIYNSSIIIGKIINFLITKILKRAGSTWPGEIALSLDNNFIKKTFMTNHMKIILIAGTNGKTTTASLIKFFLEKKGFRVFHNQEGANLLNGTASSIIKHIDVDGKLNYQAAIFEVDENTLPLIVKEFEPTAIILNNLFRDQLDRYGEVNTIALKWQDSLKKLKNTHFFINADDPLIYYLSKSLQGRINYFGLEQTLMSKKEITHDVDSIYCPACGEKLLYYKIAFSHLGEYICLKCQFASAKETFSLKNPKTNLLGKYNLYNINAASLLLSKIFNISLSFIQKELINFSPVFGRQEKLVYQDKKITILLGKNPAGFNQVIEVVTTNSTQRNILLVLNDRIPDGRDVSWIWDVDFEKLIPFGKNIYVSGDRVYDMSLRLNYCLKNYQERKFFSFESLKQSIENIVKETKRDEEIFILATYSGMLETRKILLKSSIPL</sequence>
<proteinExistence type="inferred from homology"/>
<reference evidence="4 5" key="1">
    <citation type="submission" date="2017-09" db="EMBL/GenBank/DDBJ databases">
        <title>Depth-based differentiation of microbial function through sediment-hosted aquifers and enrichment of novel symbionts in the deep terrestrial subsurface.</title>
        <authorList>
            <person name="Probst A.J."/>
            <person name="Ladd B."/>
            <person name="Jarett J.K."/>
            <person name="Geller-Mcgrath D.E."/>
            <person name="Sieber C.M."/>
            <person name="Emerson J.B."/>
            <person name="Anantharaman K."/>
            <person name="Thomas B.C."/>
            <person name="Malmstrom R."/>
            <person name="Stieglmeier M."/>
            <person name="Klingl A."/>
            <person name="Woyke T."/>
            <person name="Ryan C.M."/>
            <person name="Banfield J.F."/>
        </authorList>
    </citation>
    <scope>NUCLEOTIDE SEQUENCE [LARGE SCALE GENOMIC DNA]</scope>
    <source>
        <strain evidence="4">CG11_big_fil_rev_8_21_14_0_20_35_14</strain>
    </source>
</reference>
<feature type="active site" evidence="1">
    <location>
        <position position="345"/>
    </location>
</feature>
<dbReference type="EMBL" id="PCVL01000033">
    <property type="protein sequence ID" value="PIQ72505.1"/>
    <property type="molecule type" value="Genomic_DNA"/>
</dbReference>
<dbReference type="HAMAP" id="MF_02214">
    <property type="entry name" value="Lipid_II_synth_MurT"/>
    <property type="match status" value="1"/>
</dbReference>
<dbReference type="InterPro" id="IPR043703">
    <property type="entry name" value="Lipid_II_synth_MurT"/>
</dbReference>
<keyword evidence="1" id="KW-0862">Zinc</keyword>
<dbReference type="Pfam" id="PF08245">
    <property type="entry name" value="Mur_ligase_M"/>
    <property type="match status" value="1"/>
</dbReference>
<keyword evidence="1" id="KW-0547">Nucleotide-binding</keyword>
<comment type="pathway">
    <text evidence="1">Cell wall biogenesis; peptidoglycan biosynthesis.</text>
</comment>
<evidence type="ECO:0000259" key="3">
    <source>
        <dbReference type="Pfam" id="PF08353"/>
    </source>
</evidence>
<comment type="catalytic activity">
    <reaction evidence="1">
        <text>beta-D-GlcNAc-(1-&gt;4)-Mur2Ac(oyl-L-Ala-gamma-D-O-P-Glu-L-Lys-D-Ala-D-Ala)-di-trans,octa-cis-undecaprenyl diphosphate + NH4(+) = beta-D-GlcNAc-(1-&gt;4)-Mur2Ac(oyl-L-Ala-D-isoglutaminyl-L-Lys-D-Ala-D-Ala)-di-trans,octa-cis-undecaprenyl diphosphate + phosphate + H(+)</text>
        <dbReference type="Rhea" id="RHEA:57932"/>
        <dbReference type="ChEBI" id="CHEBI:15378"/>
        <dbReference type="ChEBI" id="CHEBI:28938"/>
        <dbReference type="ChEBI" id="CHEBI:43474"/>
        <dbReference type="ChEBI" id="CHEBI:62233"/>
        <dbReference type="ChEBI" id="CHEBI:143132"/>
    </reaction>
</comment>
<dbReference type="InterPro" id="IPR013221">
    <property type="entry name" value="Mur_ligase_cen"/>
</dbReference>
<name>A0A2H0KMN1_9BACT</name>
<dbReference type="InterPro" id="IPR036565">
    <property type="entry name" value="Mur-like_cat_sf"/>
</dbReference>
<comment type="caution">
    <text evidence="4">The sequence shown here is derived from an EMBL/GenBank/DDBJ whole genome shotgun (WGS) entry which is preliminary data.</text>
</comment>
<dbReference type="GO" id="GO:0140282">
    <property type="term" value="F:carbon-nitrogen ligase activity on lipid II"/>
    <property type="evidence" value="ECO:0007669"/>
    <property type="project" value="UniProtKB-UniRule"/>
</dbReference>
<keyword evidence="1" id="KW-0436">Ligase</keyword>
<feature type="binding site" evidence="1">
    <location>
        <position position="214"/>
    </location>
    <ligand>
        <name>Zn(2+)</name>
        <dbReference type="ChEBI" id="CHEBI:29105"/>
    </ligand>
</feature>
<keyword evidence="1" id="KW-0133">Cell shape</keyword>
<protein>
    <recommendedName>
        <fullName evidence="1">Lipid II isoglutaminyl synthase (glutamine-hydrolyzing) subunit MurT</fullName>
        <ecNumber evidence="1">6.3.5.13</ecNumber>
    </recommendedName>
</protein>
<dbReference type="GO" id="GO:0071555">
    <property type="term" value="P:cell wall organization"/>
    <property type="evidence" value="ECO:0007669"/>
    <property type="project" value="UniProtKB-KW"/>
</dbReference>
<dbReference type="Gene3D" id="3.40.1190.10">
    <property type="entry name" value="Mur-like, catalytic domain"/>
    <property type="match status" value="1"/>
</dbReference>
<dbReference type="GO" id="GO:0008270">
    <property type="term" value="F:zinc ion binding"/>
    <property type="evidence" value="ECO:0007669"/>
    <property type="project" value="UniProtKB-UniRule"/>
</dbReference>
<dbReference type="GO" id="GO:0016881">
    <property type="term" value="F:acid-amino acid ligase activity"/>
    <property type="evidence" value="ECO:0007669"/>
    <property type="project" value="InterPro"/>
</dbReference>
<dbReference type="SUPFAM" id="SSF53623">
    <property type="entry name" value="MurD-like peptide ligases, catalytic domain"/>
    <property type="match status" value="1"/>
</dbReference>